<evidence type="ECO:0000259" key="5">
    <source>
        <dbReference type="PROSITE" id="PS50975"/>
    </source>
</evidence>
<dbReference type="InterPro" id="IPR011226">
    <property type="entry name" value="ATP-grasp_fam"/>
</dbReference>
<dbReference type="Proteomes" id="UP000192900">
    <property type="component" value="Chromosome"/>
</dbReference>
<reference evidence="6 7" key="1">
    <citation type="submission" date="2017-02" db="EMBL/GenBank/DDBJ databases">
        <title>Complete genome sequence of the drought resistance-promoting endophyte Pantoea alhagi LTYR-11Z.</title>
        <authorList>
            <person name="Zhang L."/>
        </authorList>
    </citation>
    <scope>NUCLEOTIDE SEQUENCE [LARGE SCALE GENOMIC DNA]</scope>
    <source>
        <strain evidence="6 7">LTYR-11Z</strain>
    </source>
</reference>
<organism evidence="6 7">
    <name type="scientific">Pantoea alhagi</name>
    <dbReference type="NCBI Taxonomy" id="1891675"/>
    <lineage>
        <taxon>Bacteria</taxon>
        <taxon>Pseudomonadati</taxon>
        <taxon>Pseudomonadota</taxon>
        <taxon>Gammaproteobacteria</taxon>
        <taxon>Enterobacterales</taxon>
        <taxon>Erwiniaceae</taxon>
        <taxon>Pantoea</taxon>
    </lineage>
</organism>
<evidence type="ECO:0000256" key="2">
    <source>
        <dbReference type="ARBA" id="ARBA00022741"/>
    </source>
</evidence>
<dbReference type="OrthoDB" id="9803907at2"/>
<gene>
    <name evidence="6" type="ORF">B1H58_17615</name>
</gene>
<keyword evidence="3 4" id="KW-0067">ATP-binding</keyword>
<evidence type="ECO:0000313" key="6">
    <source>
        <dbReference type="EMBL" id="ARJ43682.1"/>
    </source>
</evidence>
<dbReference type="GO" id="GO:0016874">
    <property type="term" value="F:ligase activity"/>
    <property type="evidence" value="ECO:0007669"/>
    <property type="project" value="UniProtKB-KW"/>
</dbReference>
<evidence type="ECO:0000313" key="7">
    <source>
        <dbReference type="Proteomes" id="UP000192900"/>
    </source>
</evidence>
<name>A0A1W6B9B2_9GAMM</name>
<dbReference type="InterPro" id="IPR011761">
    <property type="entry name" value="ATP-grasp"/>
</dbReference>
<proteinExistence type="predicted"/>
<dbReference type="RefSeq" id="WP_085071734.1">
    <property type="nucleotide sequence ID" value="NZ_CP019706.1"/>
</dbReference>
<dbReference type="AlphaFoldDB" id="A0A1W6B9B2"/>
<sequence length="360" mass="39277">MVRPAAVWFMEGVSSQKDILKQVKQARTEGGYVFTLLASHRNERPEILAEADFSYIEPADNDDLLSFITAVCEKHNVVAIHAGKRGWLMEKMRAEIEALGVKLTTGARHVDTFELADNKTLFSEQMLCEGLASVQSIQVQTPEEVADAISCLESKGLLPCIKPVRGIYGMGFWVLKRSVKQLAFFNNPEHRHMHPDILLSALRSAVAAQEALPLQIMMPYLPGPERSTDMLVEKGRVIAAVARSKAGSVQTFENSGAAFQLALACAHKLGADGLINVQTRNNDQGEPVLLEANLRPSGGIGYTAFSGINLSGLFALRQLGLINDGETSERLSLFRSVKVISTHNVKPLPVVEISTLDSVS</sequence>
<keyword evidence="2 4" id="KW-0547">Nucleotide-binding</keyword>
<dbReference type="GO" id="GO:0046872">
    <property type="term" value="F:metal ion binding"/>
    <property type="evidence" value="ECO:0007669"/>
    <property type="project" value="InterPro"/>
</dbReference>
<dbReference type="EMBL" id="CP019706">
    <property type="protein sequence ID" value="ARJ43682.1"/>
    <property type="molecule type" value="Genomic_DNA"/>
</dbReference>
<dbReference type="PIRSF" id="PIRSF029120">
    <property type="entry name" value="UCP029120"/>
    <property type="match status" value="1"/>
</dbReference>
<evidence type="ECO:0000256" key="3">
    <source>
        <dbReference type="ARBA" id="ARBA00022840"/>
    </source>
</evidence>
<keyword evidence="7" id="KW-1185">Reference proteome</keyword>
<dbReference type="SUPFAM" id="SSF56059">
    <property type="entry name" value="Glutathione synthetase ATP-binding domain-like"/>
    <property type="match status" value="1"/>
</dbReference>
<feature type="domain" description="ATP-grasp" evidence="5">
    <location>
        <begin position="123"/>
        <end position="319"/>
    </location>
</feature>
<evidence type="ECO:0000256" key="4">
    <source>
        <dbReference type="PROSITE-ProRule" id="PRU00409"/>
    </source>
</evidence>
<dbReference type="Pfam" id="PF15632">
    <property type="entry name" value="ATPgrasp_Ter"/>
    <property type="match status" value="1"/>
</dbReference>
<accession>A0A1W6B9B2</accession>
<dbReference type="Gene3D" id="3.30.470.20">
    <property type="entry name" value="ATP-grasp fold, B domain"/>
    <property type="match status" value="1"/>
</dbReference>
<evidence type="ECO:0000256" key="1">
    <source>
        <dbReference type="ARBA" id="ARBA00022598"/>
    </source>
</evidence>
<dbReference type="PROSITE" id="PS50975">
    <property type="entry name" value="ATP_GRASP"/>
    <property type="match status" value="1"/>
</dbReference>
<dbReference type="PANTHER" id="PTHR43585:SF2">
    <property type="entry name" value="ATP-GRASP ENZYME FSQD"/>
    <property type="match status" value="1"/>
</dbReference>
<dbReference type="GO" id="GO:0005524">
    <property type="term" value="F:ATP binding"/>
    <property type="evidence" value="ECO:0007669"/>
    <property type="project" value="UniProtKB-UniRule"/>
</dbReference>
<dbReference type="STRING" id="1891675.B1H58_17615"/>
<dbReference type="InterPro" id="IPR052032">
    <property type="entry name" value="ATP-dep_AA_Ligase"/>
</dbReference>
<keyword evidence="1" id="KW-0436">Ligase</keyword>
<dbReference type="KEGG" id="palh:B1H58_17615"/>
<protein>
    <submittedName>
        <fullName evidence="6">Carbamoyl-phosphate synthase large chain</fullName>
    </submittedName>
</protein>
<dbReference type="PANTHER" id="PTHR43585">
    <property type="entry name" value="FUMIPYRROLE BIOSYNTHESIS PROTEIN C"/>
    <property type="match status" value="1"/>
</dbReference>